<keyword evidence="2" id="KW-1185">Reference proteome</keyword>
<organism evidence="1 2">
    <name type="scientific">Metapseudomonas boanensis</name>
    <dbReference type="NCBI Taxonomy" id="2822138"/>
    <lineage>
        <taxon>Bacteria</taxon>
        <taxon>Pseudomonadati</taxon>
        <taxon>Pseudomonadota</taxon>
        <taxon>Gammaproteobacteria</taxon>
        <taxon>Pseudomonadales</taxon>
        <taxon>Pseudomonadaceae</taxon>
        <taxon>Metapseudomonas</taxon>
    </lineage>
</organism>
<proteinExistence type="predicted"/>
<dbReference type="Proteomes" id="UP001519667">
    <property type="component" value="Unassembled WGS sequence"/>
</dbReference>
<accession>A0ABS5XP16</accession>
<dbReference type="EMBL" id="JAGTIS010000028">
    <property type="protein sequence ID" value="MBT8769443.1"/>
    <property type="molecule type" value="Genomic_DNA"/>
</dbReference>
<evidence type="ECO:0000313" key="1">
    <source>
        <dbReference type="EMBL" id="MBT8769443.1"/>
    </source>
</evidence>
<evidence type="ECO:0000313" key="2">
    <source>
        <dbReference type="Proteomes" id="UP001519667"/>
    </source>
</evidence>
<comment type="caution">
    <text evidence="1">The sequence shown here is derived from an EMBL/GenBank/DDBJ whole genome shotgun (WGS) entry which is preliminary data.</text>
</comment>
<protein>
    <submittedName>
        <fullName evidence="1">Uncharacterized protein</fullName>
    </submittedName>
</protein>
<sequence length="187" mass="19573">MLKMFGLTLTVLLAVVAIALWTLLGQFEPSIKSAIETEGALATQTQVLVGSVELSPLTGMGALDGLTVGNPTGFSSPYALVVDRIALQVERGSLLGGGPIIVESATVIAPQITYMARSSAATSNLETIKNTVRSYSATPAVSSAPAVPSRHAVLATPVRPSKREALAASVRLLGHSWAWEYIHSMFV</sequence>
<dbReference type="RefSeq" id="WP_215381395.1">
    <property type="nucleotide sequence ID" value="NZ_JAGTIS010000028.1"/>
</dbReference>
<name>A0ABS5XP16_9GAMM</name>
<gene>
    <name evidence="1" type="ORF">J7302_25370</name>
</gene>
<reference evidence="1 2" key="1">
    <citation type="submission" date="2021-04" db="EMBL/GenBank/DDBJ databases">
        <title>Pseudomonas boanensis sp. nov., a bacterium isolated from river water used for household purposes in Boane District, Mozambique.</title>
        <authorList>
            <person name="Nicklasson M."/>
            <person name="Martin-Rodriguez A.J."/>
            <person name="Thorell K."/>
            <person name="Neves L."/>
            <person name="Mussagy A."/>
            <person name="Rydberg H.A."/>
            <person name="Hernroth B."/>
            <person name="Svensson-Stadler L."/>
            <person name="Sjoling A."/>
        </authorList>
    </citation>
    <scope>NUCLEOTIDE SEQUENCE [LARGE SCALE GENOMIC DNA]</scope>
    <source>
        <strain evidence="1 2">DB1</strain>
    </source>
</reference>